<reference evidence="3" key="1">
    <citation type="submission" date="2015-04" db="UniProtKB">
        <authorList>
            <consortium name="EnsemblPlants"/>
        </authorList>
    </citation>
    <scope>IDENTIFICATION</scope>
</reference>
<reference evidence="3" key="2">
    <citation type="submission" date="2018-05" db="EMBL/GenBank/DDBJ databases">
        <title>OmerRS3 (Oryza meridionalis Reference Sequence Version 3).</title>
        <authorList>
            <person name="Zhang J."/>
            <person name="Kudrna D."/>
            <person name="Lee S."/>
            <person name="Talag J."/>
            <person name="Welchert J."/>
            <person name="Wing R.A."/>
        </authorList>
    </citation>
    <scope>NUCLEOTIDE SEQUENCE [LARGE SCALE GENOMIC DNA]</scope>
    <source>
        <strain evidence="3">cv. OR44</strain>
    </source>
</reference>
<evidence type="ECO:0000313" key="3">
    <source>
        <dbReference type="EnsemblPlants" id="OMERI06G07410.1"/>
    </source>
</evidence>
<keyword evidence="1" id="KW-1133">Transmembrane helix</keyword>
<keyword evidence="1" id="KW-0472">Membrane</keyword>
<feature type="signal peptide" evidence="2">
    <location>
        <begin position="1"/>
        <end position="19"/>
    </location>
</feature>
<dbReference type="Gramene" id="OMERI06G07410.1">
    <property type="protein sequence ID" value="OMERI06G07410.1"/>
    <property type="gene ID" value="OMERI06G07410"/>
</dbReference>
<feature type="transmembrane region" description="Helical" evidence="1">
    <location>
        <begin position="38"/>
        <end position="61"/>
    </location>
</feature>
<proteinExistence type="predicted"/>
<dbReference type="Proteomes" id="UP000008021">
    <property type="component" value="Chromosome 6"/>
</dbReference>
<organism evidence="3">
    <name type="scientific">Oryza meridionalis</name>
    <dbReference type="NCBI Taxonomy" id="40149"/>
    <lineage>
        <taxon>Eukaryota</taxon>
        <taxon>Viridiplantae</taxon>
        <taxon>Streptophyta</taxon>
        <taxon>Embryophyta</taxon>
        <taxon>Tracheophyta</taxon>
        <taxon>Spermatophyta</taxon>
        <taxon>Magnoliopsida</taxon>
        <taxon>Liliopsida</taxon>
        <taxon>Poales</taxon>
        <taxon>Poaceae</taxon>
        <taxon>BOP clade</taxon>
        <taxon>Oryzoideae</taxon>
        <taxon>Oryzeae</taxon>
        <taxon>Oryzinae</taxon>
        <taxon>Oryza</taxon>
    </lineage>
</organism>
<keyword evidence="4" id="KW-1185">Reference proteome</keyword>
<name>A0A0E0DYD7_9ORYZ</name>
<keyword evidence="1" id="KW-0812">Transmembrane</keyword>
<accession>A0A0E0DYD7</accession>
<dbReference type="EnsemblPlants" id="OMERI06G07410.1">
    <property type="protein sequence ID" value="OMERI06G07410.1"/>
    <property type="gene ID" value="OMERI06G07410"/>
</dbReference>
<evidence type="ECO:0000256" key="2">
    <source>
        <dbReference type="SAM" id="SignalP"/>
    </source>
</evidence>
<protein>
    <submittedName>
        <fullName evidence="3">Uncharacterized protein</fullName>
    </submittedName>
</protein>
<feature type="chain" id="PRO_5002357560" evidence="2">
    <location>
        <begin position="20"/>
        <end position="72"/>
    </location>
</feature>
<sequence>MEPLVDLAVFLLCVAVGCAFTVAPITDAIDEFAFTGNRAAAAALPALALPAAYFVGIILVYHRAMSTRRRPL</sequence>
<dbReference type="AlphaFoldDB" id="A0A0E0DYD7"/>
<keyword evidence="2" id="KW-0732">Signal</keyword>
<dbReference type="HOGENOM" id="CLU_2675368_0_0_1"/>
<evidence type="ECO:0000256" key="1">
    <source>
        <dbReference type="SAM" id="Phobius"/>
    </source>
</evidence>
<evidence type="ECO:0000313" key="4">
    <source>
        <dbReference type="Proteomes" id="UP000008021"/>
    </source>
</evidence>